<reference evidence="1 2" key="2">
    <citation type="submission" date="2010-03" db="EMBL/GenBank/DDBJ databases">
        <authorList>
            <person name="Pajon A."/>
        </authorList>
    </citation>
    <scope>NUCLEOTIDE SEQUENCE [LARGE SCALE GENOMIC DNA]</scope>
    <source>
        <strain evidence="1 2">SSC/2</strain>
    </source>
</reference>
<dbReference type="EMBL" id="FP929061">
    <property type="protein sequence ID" value="CBL39462.1"/>
    <property type="molecule type" value="Genomic_DNA"/>
</dbReference>
<gene>
    <name evidence="1" type="ORF">CL2_26350</name>
</gene>
<dbReference type="KEGG" id="bprl:CL2_26350"/>
<dbReference type="AlphaFoldDB" id="D4MVP6"/>
<sequence>MYWLFRLHNILPRDFTEMSSHEQMIMAAFVHQEIEDIRKENEQLNGK</sequence>
<name>D4MVP6_ANAHA</name>
<evidence type="ECO:0000313" key="1">
    <source>
        <dbReference type="EMBL" id="CBL39462.1"/>
    </source>
</evidence>
<proteinExistence type="predicted"/>
<dbReference type="RefSeq" id="WP_009204066.1">
    <property type="nucleotide sequence ID" value="NC_021016.1"/>
</dbReference>
<protein>
    <submittedName>
        <fullName evidence="1">Uncharacterized protein</fullName>
    </submittedName>
</protein>
<dbReference type="PATRIC" id="fig|245018.3.peg.2925"/>
<dbReference type="Proteomes" id="UP000008960">
    <property type="component" value="Chromosome"/>
</dbReference>
<reference evidence="1 2" key="1">
    <citation type="submission" date="2010-03" db="EMBL/GenBank/DDBJ databases">
        <title>The genome sequence of Clostridiales sp. SSC/2.</title>
        <authorList>
            <consortium name="metaHIT consortium -- http://www.metahit.eu/"/>
            <person name="Pajon A."/>
            <person name="Turner K."/>
            <person name="Parkhill J."/>
            <person name="Duncan S."/>
            <person name="Flint H."/>
        </authorList>
    </citation>
    <scope>NUCLEOTIDE SEQUENCE [LARGE SCALE GENOMIC DNA]</scope>
    <source>
        <strain evidence="1 2">SSC/2</strain>
    </source>
</reference>
<evidence type="ECO:0000313" key="2">
    <source>
        <dbReference type="Proteomes" id="UP000008960"/>
    </source>
</evidence>
<organism evidence="1 2">
    <name type="scientific">Anaerostipes hadrus</name>
    <dbReference type="NCBI Taxonomy" id="649756"/>
    <lineage>
        <taxon>Bacteria</taxon>
        <taxon>Bacillati</taxon>
        <taxon>Bacillota</taxon>
        <taxon>Clostridia</taxon>
        <taxon>Lachnospirales</taxon>
        <taxon>Lachnospiraceae</taxon>
        <taxon>Anaerostipes</taxon>
    </lineage>
</organism>
<accession>D4MVP6</accession>